<feature type="binding site" evidence="9">
    <location>
        <position position="227"/>
    </location>
    <ligand>
        <name>Mg(2+)</name>
        <dbReference type="ChEBI" id="CHEBI:18420"/>
        <label>2</label>
    </ligand>
</feature>
<comment type="cofactor">
    <cofactor evidence="9">
        <name>Mg(2+)</name>
        <dbReference type="ChEBI" id="CHEBI:18420"/>
    </cofactor>
    <text evidence="9">Binds 2 magnesium ions per monomer.</text>
</comment>
<keyword evidence="5 9" id="KW-0822">Tryptophan biosynthesis</keyword>
<comment type="catalytic activity">
    <reaction evidence="7 9">
        <text>N-(5-phospho-beta-D-ribosyl)anthranilate + diphosphate = 5-phospho-alpha-D-ribose 1-diphosphate + anthranilate</text>
        <dbReference type="Rhea" id="RHEA:11768"/>
        <dbReference type="ChEBI" id="CHEBI:16567"/>
        <dbReference type="ChEBI" id="CHEBI:18277"/>
        <dbReference type="ChEBI" id="CHEBI:33019"/>
        <dbReference type="ChEBI" id="CHEBI:58017"/>
        <dbReference type="EC" id="2.4.2.18"/>
    </reaction>
</comment>
<comment type="subunit">
    <text evidence="9">Homodimer.</text>
</comment>
<evidence type="ECO:0000256" key="1">
    <source>
        <dbReference type="ARBA" id="ARBA00004907"/>
    </source>
</evidence>
<comment type="similarity">
    <text evidence="9">Belongs to the anthranilate phosphoribosyltransferase family.</text>
</comment>
<protein>
    <recommendedName>
        <fullName evidence="9">Anthranilate phosphoribosyltransferase</fullName>
        <ecNumber evidence="9">2.4.2.18</ecNumber>
    </recommendedName>
</protein>
<dbReference type="EC" id="2.4.2.18" evidence="9"/>
<feature type="binding site" evidence="9">
    <location>
        <position position="123"/>
    </location>
    <ligand>
        <name>5-phospho-alpha-D-ribose 1-diphosphate</name>
        <dbReference type="ChEBI" id="CHEBI:58017"/>
    </ligand>
</feature>
<sequence>MTQLTWPNLITGLINGHDLDDEAGAWAMDQLLSNQTSPEQMSGFLVALRSKGETSAELSTLASGMLAKALPLELPREAVDVVGTGGDRANTVNISTMASIVTAASGRPVIKHGNRAASSMCGTAECLEALGVVIDLSPEAEAAVLAETGIVFLYAQRYHASMRHLGPTRKALGVQTVFNFLGPLANPARPRAQALGVADERTAPLMAGVLADRCDRGFVFHGTDGLDEVTTTGPSDVWILGGGRCERTILDPADLGLPPATREDLVGGDPEHNARVVRDVMAGRPGPVRDIVTLNAAAAMLAFDGPDFDEPIADQLRSRLDQARRVIDEGRATELLDTWIASTTAHADD</sequence>
<dbReference type="EMBL" id="OMOH01000011">
    <property type="protein sequence ID" value="SPF69266.1"/>
    <property type="molecule type" value="Genomic_DNA"/>
</dbReference>
<evidence type="ECO:0000256" key="3">
    <source>
        <dbReference type="ARBA" id="ARBA00022676"/>
    </source>
</evidence>
<dbReference type="GO" id="GO:0000287">
    <property type="term" value="F:magnesium ion binding"/>
    <property type="evidence" value="ECO:0007669"/>
    <property type="project" value="UniProtKB-UniRule"/>
</dbReference>
<dbReference type="InterPro" id="IPR017459">
    <property type="entry name" value="Glycosyl_Trfase_fam3_N_dom"/>
</dbReference>
<evidence type="ECO:0000256" key="6">
    <source>
        <dbReference type="ARBA" id="ARBA00023141"/>
    </source>
</evidence>
<feature type="binding site" evidence="9">
    <location>
        <position position="114"/>
    </location>
    <ligand>
        <name>anthranilate</name>
        <dbReference type="ChEBI" id="CHEBI:16567"/>
        <label>1</label>
    </ligand>
</feature>
<evidence type="ECO:0000256" key="7">
    <source>
        <dbReference type="ARBA" id="ARBA00052328"/>
    </source>
</evidence>
<keyword evidence="4 9" id="KW-0808">Transferase</keyword>
<keyword evidence="3 9" id="KW-0328">Glycosyltransferase</keyword>
<feature type="binding site" evidence="9">
    <location>
        <position position="169"/>
    </location>
    <ligand>
        <name>anthranilate</name>
        <dbReference type="ChEBI" id="CHEBI:16567"/>
        <label>2</label>
    </ligand>
</feature>
<evidence type="ECO:0000256" key="5">
    <source>
        <dbReference type="ARBA" id="ARBA00022822"/>
    </source>
</evidence>
<evidence type="ECO:0000256" key="9">
    <source>
        <dbReference type="HAMAP-Rule" id="MF_00211"/>
    </source>
</evidence>
<feature type="binding site" evidence="9">
    <location>
        <position position="83"/>
    </location>
    <ligand>
        <name>5-phospho-alpha-D-ribose 1-diphosphate</name>
        <dbReference type="ChEBI" id="CHEBI:58017"/>
    </ligand>
</feature>
<dbReference type="NCBIfam" id="TIGR01245">
    <property type="entry name" value="trpD"/>
    <property type="match status" value="1"/>
</dbReference>
<comment type="pathway">
    <text evidence="1 9">Amino-acid biosynthesis; L-tryptophan biosynthesis; L-tryptophan from chorismate: step 2/5.</text>
</comment>
<evidence type="ECO:0000259" key="10">
    <source>
        <dbReference type="Pfam" id="PF00591"/>
    </source>
</evidence>
<dbReference type="GO" id="GO:0004048">
    <property type="term" value="F:anthranilate phosphoribosyltransferase activity"/>
    <property type="evidence" value="ECO:0007669"/>
    <property type="project" value="UniProtKB-UniRule"/>
</dbReference>
<feature type="binding site" evidence="9">
    <location>
        <position position="91"/>
    </location>
    <ligand>
        <name>5-phospho-alpha-D-ribose 1-diphosphate</name>
        <dbReference type="ChEBI" id="CHEBI:58017"/>
    </ligand>
</feature>
<dbReference type="UniPathway" id="UPA00035">
    <property type="reaction ID" value="UER00041"/>
</dbReference>
<dbReference type="GO" id="GO:0000162">
    <property type="term" value="P:L-tryptophan biosynthetic process"/>
    <property type="evidence" value="ECO:0007669"/>
    <property type="project" value="UniProtKB-UniRule"/>
</dbReference>
<dbReference type="RefSeq" id="WP_119716367.1">
    <property type="nucleotide sequence ID" value="NZ_OMOH01000011.1"/>
</dbReference>
<dbReference type="PANTHER" id="PTHR43285:SF2">
    <property type="entry name" value="ANTHRANILATE PHOSPHORIBOSYLTRANSFERASE"/>
    <property type="match status" value="1"/>
</dbReference>
<dbReference type="InterPro" id="IPR036320">
    <property type="entry name" value="Glycosyl_Trfase_fam3_N_dom_sf"/>
</dbReference>
<dbReference type="SUPFAM" id="SSF47648">
    <property type="entry name" value="Nucleoside phosphorylase/phosphoribosyltransferase N-terminal domain"/>
    <property type="match status" value="1"/>
</dbReference>
<feature type="binding site" evidence="9">
    <location>
        <position position="228"/>
    </location>
    <ligand>
        <name>Mg(2+)</name>
        <dbReference type="ChEBI" id="CHEBI:18420"/>
        <label>1</label>
    </ligand>
</feature>
<dbReference type="InterPro" id="IPR005940">
    <property type="entry name" value="Anthranilate_Pribosyl_Tfrase"/>
</dbReference>
<dbReference type="Gene3D" id="1.20.970.10">
    <property type="entry name" value="Transferase, Pyrimidine Nucleoside Phosphorylase, Chain C"/>
    <property type="match status" value="1"/>
</dbReference>
<keyword evidence="2 9" id="KW-0028">Amino-acid biosynthesis</keyword>
<feature type="binding site" evidence="9">
    <location>
        <position position="83"/>
    </location>
    <ligand>
        <name>anthranilate</name>
        <dbReference type="ChEBI" id="CHEBI:16567"/>
        <label>1</label>
    </ligand>
</feature>
<feature type="binding site" evidence="9">
    <location>
        <position position="95"/>
    </location>
    <ligand>
        <name>Mg(2+)</name>
        <dbReference type="ChEBI" id="CHEBI:18420"/>
        <label>1</label>
    </ligand>
</feature>
<reference evidence="13" key="1">
    <citation type="submission" date="2018-02" db="EMBL/GenBank/DDBJ databases">
        <authorList>
            <person name="Hornung B."/>
        </authorList>
    </citation>
    <scope>NUCLEOTIDE SEQUENCE [LARGE SCALE GENOMIC DNA]</scope>
</reference>
<dbReference type="HAMAP" id="MF_00211">
    <property type="entry name" value="TrpD"/>
    <property type="match status" value="1"/>
</dbReference>
<feature type="binding site" evidence="9">
    <location>
        <begin position="86"/>
        <end position="87"/>
    </location>
    <ligand>
        <name>5-phospho-alpha-D-ribose 1-diphosphate</name>
        <dbReference type="ChEBI" id="CHEBI:58017"/>
    </ligand>
</feature>
<evidence type="ECO:0000256" key="2">
    <source>
        <dbReference type="ARBA" id="ARBA00022605"/>
    </source>
</evidence>
<dbReference type="Pfam" id="PF00591">
    <property type="entry name" value="Glycos_transf_3"/>
    <property type="match status" value="1"/>
</dbReference>
<dbReference type="Gene3D" id="3.40.1030.10">
    <property type="entry name" value="Nucleoside phosphorylase/phosphoribosyltransferase catalytic domain"/>
    <property type="match status" value="1"/>
</dbReference>
<evidence type="ECO:0000256" key="4">
    <source>
        <dbReference type="ARBA" id="ARBA00022679"/>
    </source>
</evidence>
<dbReference type="PANTHER" id="PTHR43285">
    <property type="entry name" value="ANTHRANILATE PHOSPHORIBOSYLTRANSFERASE"/>
    <property type="match status" value="1"/>
</dbReference>
<keyword evidence="9" id="KW-0460">Magnesium</keyword>
<feature type="domain" description="Glycosyl transferase family 3" evidence="10">
    <location>
        <begin position="77"/>
        <end position="332"/>
    </location>
</feature>
<feature type="binding site" evidence="9">
    <location>
        <position position="228"/>
    </location>
    <ligand>
        <name>Mg(2+)</name>
        <dbReference type="ChEBI" id="CHEBI:18420"/>
        <label>2</label>
    </ligand>
</feature>
<comment type="similarity">
    <text evidence="8">In the C-terminal section; belongs to the anthranilate phosphoribosyltransferase family.</text>
</comment>
<dbReference type="AlphaFoldDB" id="A0A375I505"/>
<feature type="domain" description="Glycosyl transferase family 3 N-terminal" evidence="11">
    <location>
        <begin position="8"/>
        <end position="69"/>
    </location>
</feature>
<feature type="binding site" evidence="9">
    <location>
        <begin position="111"/>
        <end position="119"/>
    </location>
    <ligand>
        <name>5-phospho-alpha-D-ribose 1-diphosphate</name>
        <dbReference type="ChEBI" id="CHEBI:58017"/>
    </ligand>
</feature>
<dbReference type="Proteomes" id="UP000265962">
    <property type="component" value="Unassembled WGS sequence"/>
</dbReference>
<keyword evidence="9" id="KW-0479">Metal-binding</keyword>
<evidence type="ECO:0000259" key="11">
    <source>
        <dbReference type="Pfam" id="PF02885"/>
    </source>
</evidence>
<evidence type="ECO:0000313" key="12">
    <source>
        <dbReference type="EMBL" id="SPF69266.1"/>
    </source>
</evidence>
<dbReference type="Pfam" id="PF02885">
    <property type="entry name" value="Glycos_trans_3N"/>
    <property type="match status" value="1"/>
</dbReference>
<accession>A0A375I505</accession>
<comment type="function">
    <text evidence="9">Catalyzes the transfer of the phosphoribosyl group of 5-phosphorylribose-1-pyrophosphate (PRPP) to anthranilate to yield N-(5'-phosphoribosyl)-anthranilate (PRA).</text>
</comment>
<evidence type="ECO:0000313" key="13">
    <source>
        <dbReference type="Proteomes" id="UP000265962"/>
    </source>
</evidence>
<gene>
    <name evidence="9" type="primary">trpD</name>
    <name evidence="12" type="ORF">PROPJV5_2221</name>
</gene>
<keyword evidence="6 9" id="KW-0057">Aromatic amino acid biosynthesis</keyword>
<name>A0A375I505_9ACTN</name>
<dbReference type="InterPro" id="IPR035902">
    <property type="entry name" value="Nuc_phospho_transferase"/>
</dbReference>
<dbReference type="OrthoDB" id="9806430at2"/>
<dbReference type="FunFam" id="3.40.1030.10:FF:000002">
    <property type="entry name" value="Anthranilate phosphoribosyltransferase"/>
    <property type="match status" value="1"/>
</dbReference>
<keyword evidence="13" id="KW-1185">Reference proteome</keyword>
<dbReference type="InterPro" id="IPR000312">
    <property type="entry name" value="Glycosyl_Trfase_fam3"/>
</dbReference>
<proteinExistence type="inferred from homology"/>
<comment type="caution">
    <text evidence="9">Lacks conserved residue(s) required for the propagation of feature annotation.</text>
</comment>
<feature type="binding site" evidence="9">
    <location>
        <begin position="93"/>
        <end position="96"/>
    </location>
    <ligand>
        <name>5-phospho-alpha-D-ribose 1-diphosphate</name>
        <dbReference type="ChEBI" id="CHEBI:58017"/>
    </ligand>
</feature>
<organism evidence="12 13">
    <name type="scientific">Propionibacterium ruminifibrarum</name>
    <dbReference type="NCBI Taxonomy" id="1962131"/>
    <lineage>
        <taxon>Bacteria</taxon>
        <taxon>Bacillati</taxon>
        <taxon>Actinomycetota</taxon>
        <taxon>Actinomycetes</taxon>
        <taxon>Propionibacteriales</taxon>
        <taxon>Propionibacteriaceae</taxon>
        <taxon>Propionibacterium</taxon>
    </lineage>
</organism>
<dbReference type="SUPFAM" id="SSF52418">
    <property type="entry name" value="Nucleoside phosphorylase/phosphoribosyltransferase catalytic domain"/>
    <property type="match status" value="1"/>
</dbReference>
<dbReference type="GO" id="GO:0005829">
    <property type="term" value="C:cytosol"/>
    <property type="evidence" value="ECO:0007669"/>
    <property type="project" value="TreeGrafter"/>
</dbReference>
<evidence type="ECO:0000256" key="8">
    <source>
        <dbReference type="ARBA" id="ARBA00061188"/>
    </source>
</evidence>